<feature type="non-terminal residue" evidence="13">
    <location>
        <position position="1"/>
    </location>
</feature>
<evidence type="ECO:0000256" key="8">
    <source>
        <dbReference type="ARBA" id="ARBA00022840"/>
    </source>
</evidence>
<dbReference type="InterPro" id="IPR040724">
    <property type="entry name" value="PheRS_DBD1"/>
</dbReference>
<evidence type="ECO:0000313" key="14">
    <source>
        <dbReference type="Proteomes" id="UP000825002"/>
    </source>
</evidence>
<dbReference type="EC" id="6.1.1.20" evidence="3"/>
<organism evidence="13 14">
    <name type="scientific">Fragariocoptes setiger</name>
    <dbReference type="NCBI Taxonomy" id="1670756"/>
    <lineage>
        <taxon>Eukaryota</taxon>
        <taxon>Metazoa</taxon>
        <taxon>Ecdysozoa</taxon>
        <taxon>Arthropoda</taxon>
        <taxon>Chelicerata</taxon>
        <taxon>Arachnida</taxon>
        <taxon>Acari</taxon>
        <taxon>Acariformes</taxon>
        <taxon>Trombidiformes</taxon>
        <taxon>Prostigmata</taxon>
        <taxon>Eupodina</taxon>
        <taxon>Eriophyoidea</taxon>
        <taxon>Phytoptidae</taxon>
        <taxon>Fragariocoptes</taxon>
    </lineage>
</organism>
<dbReference type="SUPFAM" id="SSF55681">
    <property type="entry name" value="Class II aaRS and biotin synthetases"/>
    <property type="match status" value="1"/>
</dbReference>
<dbReference type="EMBL" id="JAIFTH010000290">
    <property type="protein sequence ID" value="KAG9509909.1"/>
    <property type="molecule type" value="Genomic_DNA"/>
</dbReference>
<dbReference type="Gene3D" id="3.30.1370.240">
    <property type="match status" value="1"/>
</dbReference>
<evidence type="ECO:0000256" key="2">
    <source>
        <dbReference type="ARBA" id="ARBA00006703"/>
    </source>
</evidence>
<evidence type="ECO:0000256" key="10">
    <source>
        <dbReference type="ARBA" id="ARBA00022917"/>
    </source>
</evidence>
<proteinExistence type="inferred from homology"/>
<comment type="subcellular location">
    <subcellularLocation>
        <location evidence="1">Cytoplasm</location>
    </subcellularLocation>
</comment>
<keyword evidence="11" id="KW-0030">Aminoacyl-tRNA synthetase</keyword>
<dbReference type="NCBIfam" id="NF003210">
    <property type="entry name" value="PRK04172.1"/>
    <property type="match status" value="1"/>
</dbReference>
<dbReference type="Gene3D" id="3.30.930.10">
    <property type="entry name" value="Bira Bifunctional Protein, Domain 2"/>
    <property type="match status" value="1"/>
</dbReference>
<dbReference type="InterPro" id="IPR002319">
    <property type="entry name" value="Phenylalanyl-tRNA_Synthase"/>
</dbReference>
<keyword evidence="9" id="KW-0460">Magnesium</keyword>
<reference evidence="13 14" key="1">
    <citation type="submission" date="2020-10" db="EMBL/GenBank/DDBJ databases">
        <authorList>
            <person name="Klimov P.B."/>
            <person name="Dyachkov S.M."/>
            <person name="Chetverikov P.E."/>
        </authorList>
    </citation>
    <scope>NUCLEOTIDE SEQUENCE [LARGE SCALE GENOMIC DNA]</scope>
    <source>
        <strain evidence="13">BMOC 18-1129-001#AD2665</strain>
        <tissue evidence="13">Entire mites</tissue>
    </source>
</reference>
<keyword evidence="10" id="KW-0648">Protein biosynthesis</keyword>
<keyword evidence="6" id="KW-0479">Metal-binding</keyword>
<dbReference type="CDD" id="cd00496">
    <property type="entry name" value="PheRS_alpha_core"/>
    <property type="match status" value="1"/>
</dbReference>
<evidence type="ECO:0000256" key="7">
    <source>
        <dbReference type="ARBA" id="ARBA00022741"/>
    </source>
</evidence>
<comment type="similarity">
    <text evidence="2">Belongs to the class-II aminoacyl-tRNA synthetase family. Phe-tRNA synthetase alpha subunit type 2 subfamily.</text>
</comment>
<feature type="domain" description="Aminoacyl-transfer RNA synthetases class-II family profile" evidence="12">
    <location>
        <begin position="238"/>
        <end position="511"/>
    </location>
</feature>
<dbReference type="GO" id="GO:0016874">
    <property type="term" value="F:ligase activity"/>
    <property type="evidence" value="ECO:0007669"/>
    <property type="project" value="UniProtKB-KW"/>
</dbReference>
<sequence>MGQSEEEENVSFMRSQVLRLINERSRISTLELAKELKCDHQRIVGLIKSLESMDILVVEQCELRRAELTKEGQLVAEHGSHEARVFNAIPADTGIPQQQLIGAFGDATIGKVGFSKAMSNGWILLDKDTKLVKRKVASINDQLHALTNSLKELKLDDQGLDDKTRTELKKRKLINDTVVKYMVVSKGQNFSLTIELPETDLTAPLIQSGVWRNKQFKPYNYNAFGVPVSCGHLHPLLKVREQFHQIFLEMGFAEMPTNNFVESSFWNFDVLFVPQAHPARDSQDTFFIKYPQQCDKMLDKQFIERVRRSHFGSGSLAWPRGYQYDWSQDESSKNVLRTHTTAVTARMLYQLAQDYHKDPNPNKTFKPAKLFSIDRVFRNETLDATHLAEFNQVEGVVVDIGLTLGDLMGVLKAFFTKLGIKRLRFKPAYNPYTEPSMEVFSYHEGLKKWVEVGNSGMFRPEMLHCLGLPENVTAIAWGLSLERPTMIKYKIDNIRHLVGHKIDLQMVYNSPICMF</sequence>
<dbReference type="InterPro" id="IPR036390">
    <property type="entry name" value="WH_DNA-bd_sf"/>
</dbReference>
<protein>
    <recommendedName>
        <fullName evidence="3">phenylalanine--tRNA ligase</fullName>
        <ecNumber evidence="3">6.1.1.20</ecNumber>
    </recommendedName>
</protein>
<keyword evidence="8" id="KW-0067">ATP-binding</keyword>
<keyword evidence="4" id="KW-0963">Cytoplasm</keyword>
<evidence type="ECO:0000256" key="4">
    <source>
        <dbReference type="ARBA" id="ARBA00022490"/>
    </source>
</evidence>
<dbReference type="Pfam" id="PF18552">
    <property type="entry name" value="PheRS_DBD1"/>
    <property type="match status" value="1"/>
</dbReference>
<dbReference type="Proteomes" id="UP000825002">
    <property type="component" value="Unassembled WGS sequence"/>
</dbReference>
<keyword evidence="5 13" id="KW-0436">Ligase</keyword>
<gene>
    <name evidence="13" type="primary">farsa-b</name>
    <name evidence="13" type="ORF">GZH46_01559</name>
</gene>
<dbReference type="PANTHER" id="PTHR11538:SF40">
    <property type="entry name" value="PHENYLALANINE--TRNA LIGASE ALPHA SUBUNIT"/>
    <property type="match status" value="1"/>
</dbReference>
<evidence type="ECO:0000313" key="13">
    <source>
        <dbReference type="EMBL" id="KAG9509909.1"/>
    </source>
</evidence>
<dbReference type="InterPro" id="IPR004529">
    <property type="entry name" value="Phe-tRNA-synth_IIc_asu"/>
</dbReference>
<dbReference type="PROSITE" id="PS50862">
    <property type="entry name" value="AA_TRNA_LIGASE_II"/>
    <property type="match status" value="1"/>
</dbReference>
<evidence type="ECO:0000256" key="9">
    <source>
        <dbReference type="ARBA" id="ARBA00022842"/>
    </source>
</evidence>
<dbReference type="InterPro" id="IPR040725">
    <property type="entry name" value="PheRS_DBD3"/>
</dbReference>
<evidence type="ECO:0000256" key="3">
    <source>
        <dbReference type="ARBA" id="ARBA00012814"/>
    </source>
</evidence>
<evidence type="ECO:0000256" key="5">
    <source>
        <dbReference type="ARBA" id="ARBA00022598"/>
    </source>
</evidence>
<dbReference type="Gene3D" id="1.10.10.2320">
    <property type="match status" value="1"/>
</dbReference>
<evidence type="ECO:0000256" key="6">
    <source>
        <dbReference type="ARBA" id="ARBA00022723"/>
    </source>
</evidence>
<dbReference type="PANTHER" id="PTHR11538">
    <property type="entry name" value="PHENYLALANYL-TRNA SYNTHETASE"/>
    <property type="match status" value="1"/>
</dbReference>
<dbReference type="SUPFAM" id="SSF46785">
    <property type="entry name" value="Winged helix' DNA-binding domain"/>
    <property type="match status" value="1"/>
</dbReference>
<keyword evidence="14" id="KW-1185">Reference proteome</keyword>
<dbReference type="InterPro" id="IPR045864">
    <property type="entry name" value="aa-tRNA-synth_II/BPL/LPL"/>
</dbReference>
<keyword evidence="7" id="KW-0547">Nucleotide-binding</keyword>
<dbReference type="NCBIfam" id="TIGR00468">
    <property type="entry name" value="pheS"/>
    <property type="match status" value="1"/>
</dbReference>
<evidence type="ECO:0000256" key="1">
    <source>
        <dbReference type="ARBA" id="ARBA00004496"/>
    </source>
</evidence>
<dbReference type="InterPro" id="IPR006195">
    <property type="entry name" value="aa-tRNA-synth_II"/>
</dbReference>
<dbReference type="Pfam" id="PF01409">
    <property type="entry name" value="tRNA-synt_2d"/>
    <property type="match status" value="1"/>
</dbReference>
<name>A0ABQ7S8Z9_9ACAR</name>
<evidence type="ECO:0000256" key="11">
    <source>
        <dbReference type="ARBA" id="ARBA00023146"/>
    </source>
</evidence>
<comment type="caution">
    <text evidence="13">The sequence shown here is derived from an EMBL/GenBank/DDBJ whole genome shotgun (WGS) entry which is preliminary data.</text>
</comment>
<dbReference type="Gene3D" id="1.10.10.2330">
    <property type="match status" value="1"/>
</dbReference>
<evidence type="ECO:0000259" key="12">
    <source>
        <dbReference type="PROSITE" id="PS50862"/>
    </source>
</evidence>
<accession>A0ABQ7S8Z9</accession>
<dbReference type="Pfam" id="PF18553">
    <property type="entry name" value="PheRS_DBD3"/>
    <property type="match status" value="1"/>
</dbReference>